<accession>A0A8J3DZ09</accession>
<dbReference type="Proteomes" id="UP000630142">
    <property type="component" value="Unassembled WGS sequence"/>
</dbReference>
<protein>
    <submittedName>
        <fullName evidence="2">Uncharacterized protein</fullName>
    </submittedName>
</protein>
<reference evidence="2" key="1">
    <citation type="journal article" date="2014" name="Int. J. Syst. Evol. Microbiol.">
        <title>Complete genome sequence of Corynebacterium casei LMG S-19264T (=DSM 44701T), isolated from a smear-ripened cheese.</title>
        <authorList>
            <consortium name="US DOE Joint Genome Institute (JGI-PGF)"/>
            <person name="Walter F."/>
            <person name="Albersmeier A."/>
            <person name="Kalinowski J."/>
            <person name="Ruckert C."/>
        </authorList>
    </citation>
    <scope>NUCLEOTIDE SEQUENCE</scope>
    <source>
        <strain evidence="2">KCTC 42249</strain>
    </source>
</reference>
<evidence type="ECO:0000313" key="2">
    <source>
        <dbReference type="EMBL" id="GHD21269.1"/>
    </source>
</evidence>
<feature type="region of interest" description="Disordered" evidence="1">
    <location>
        <begin position="77"/>
        <end position="102"/>
    </location>
</feature>
<organism evidence="2 3">
    <name type="scientific">Tianweitania populi</name>
    <dbReference type="NCBI Taxonomy" id="1607949"/>
    <lineage>
        <taxon>Bacteria</taxon>
        <taxon>Pseudomonadati</taxon>
        <taxon>Pseudomonadota</taxon>
        <taxon>Alphaproteobacteria</taxon>
        <taxon>Hyphomicrobiales</taxon>
        <taxon>Phyllobacteriaceae</taxon>
        <taxon>Tianweitania</taxon>
    </lineage>
</organism>
<dbReference type="RefSeq" id="WP_189506418.1">
    <property type="nucleotide sequence ID" value="NZ_BMZQ01000003.1"/>
</dbReference>
<reference evidence="2" key="2">
    <citation type="submission" date="2020-09" db="EMBL/GenBank/DDBJ databases">
        <authorList>
            <person name="Sun Q."/>
            <person name="Kim S."/>
        </authorList>
    </citation>
    <scope>NUCLEOTIDE SEQUENCE</scope>
    <source>
        <strain evidence="2">KCTC 42249</strain>
    </source>
</reference>
<gene>
    <name evidence="2" type="ORF">GCM10016234_34750</name>
</gene>
<comment type="caution">
    <text evidence="2">The sequence shown here is derived from an EMBL/GenBank/DDBJ whole genome shotgun (WGS) entry which is preliminary data.</text>
</comment>
<proteinExistence type="predicted"/>
<evidence type="ECO:0000256" key="1">
    <source>
        <dbReference type="SAM" id="MobiDB-lite"/>
    </source>
</evidence>
<keyword evidence="3" id="KW-1185">Reference proteome</keyword>
<evidence type="ECO:0000313" key="3">
    <source>
        <dbReference type="Proteomes" id="UP000630142"/>
    </source>
</evidence>
<sequence>MQLTRLELYTRVCKSPLSKLAPEFGISGIALATICKRYAIPYPGSGYWTRLSLGQDAELPVLPEAPNQTIEIVPPVTKPRKKRTIDEGGSPKPKRAERARPPTRHPLLYGVEEHFRKTRALESGEFLRPYKRILPDLISSEAALAKALRLANELYLALTEAGYRVHIAPAADKLRRMHVREQEVEMKDRLYGRYRSGTIWSPDRPTVFHIDTVPVGIALLEMTERVTVRYFNGDYHREDSAIIRSAKSWQLTHSWTAERDMPSGRFKLFAYSPRNGVDWSISWQETVQESLSVLTQAIVATLTASKDNLQGLMNAADEAAAQRKQETAERWERYRREEDARKVAQAQTDSRKQLADIIDAWGRAITIERFFTDAEQRLEGTEGERRLRLEDRLRLAREMMGGVDPRDFIESWVALEERYRSEYR</sequence>
<dbReference type="AlphaFoldDB" id="A0A8J3DZ09"/>
<dbReference type="EMBL" id="BMZQ01000003">
    <property type="protein sequence ID" value="GHD21269.1"/>
    <property type="molecule type" value="Genomic_DNA"/>
</dbReference>
<name>A0A8J3DZ09_9HYPH</name>